<proteinExistence type="predicted"/>
<dbReference type="Ensembl" id="ENSMUST00000222276.2">
    <property type="protein sequence ID" value="ENSMUSP00000152369.2"/>
    <property type="gene ID" value="ENSMUSG00000017843.15"/>
</dbReference>
<dbReference type="AlphaFoldDB" id="A0A1Y7VJC8"/>
<feature type="compositionally biased region" description="Basic and acidic residues" evidence="1">
    <location>
        <begin position="1"/>
        <end position="13"/>
    </location>
</feature>
<dbReference type="Antibodypedia" id="27667">
    <property type="antibodies" value="251 antibodies from 29 providers"/>
</dbReference>
<reference evidence="2 4" key="1">
    <citation type="journal article" date="2009" name="PLoS Biol.">
        <title>Lineage-specific biology revealed by a finished genome assembly of the mouse.</title>
        <authorList>
            <consortium name="Mouse Genome Sequencing Consortium"/>
            <person name="Church D.M."/>
            <person name="Goodstadt L."/>
            <person name="Hillier L.W."/>
            <person name="Zody M.C."/>
            <person name="Goldstein S."/>
            <person name="She X."/>
            <person name="Bult C.J."/>
            <person name="Agarwala R."/>
            <person name="Cherry J.L."/>
            <person name="DiCuccio M."/>
            <person name="Hlavina W."/>
            <person name="Kapustin Y."/>
            <person name="Meric P."/>
            <person name="Maglott D."/>
            <person name="Birtle Z."/>
            <person name="Marques A.C."/>
            <person name="Graves T."/>
            <person name="Zhou S."/>
            <person name="Teague B."/>
            <person name="Potamousis K."/>
            <person name="Churas C."/>
            <person name="Place M."/>
            <person name="Herschleb J."/>
            <person name="Runnheim R."/>
            <person name="Forrest D."/>
            <person name="Amos-Landgraf J."/>
            <person name="Schwartz D.C."/>
            <person name="Cheng Z."/>
            <person name="Lindblad-Toh K."/>
            <person name="Eichler E.E."/>
            <person name="Ponting C.P."/>
        </authorList>
    </citation>
    <scope>NUCLEOTIDE SEQUENCE [LARGE SCALE GENOMIC DNA]</scope>
    <source>
        <strain evidence="2 4">C57BL/6J</strain>
    </source>
</reference>
<dbReference type="VEuPathDB" id="HostDB:ENSMUSG00000017843"/>
<dbReference type="AGR" id="MGI:1349475"/>
<reference evidence="2" key="4">
    <citation type="submission" date="2025-09" db="UniProtKB">
        <authorList>
            <consortium name="Ensembl"/>
        </authorList>
    </citation>
    <scope>IDENTIFICATION</scope>
    <source>
        <strain evidence="2">C57BL/6J</strain>
    </source>
</reference>
<reference evidence="2 4" key="2">
    <citation type="journal article" date="2011" name="PLoS Biol.">
        <title>Modernizing reference genome assemblies.</title>
        <authorList>
            <person name="Church D.M."/>
            <person name="Schneider V.A."/>
            <person name="Graves T."/>
            <person name="Auger K."/>
            <person name="Cunningham F."/>
            <person name="Bouk N."/>
            <person name="Chen H.C."/>
            <person name="Agarwala R."/>
            <person name="McLaren W.M."/>
            <person name="Ritchie G.R."/>
            <person name="Albracht D."/>
            <person name="Kremitzki M."/>
            <person name="Rock S."/>
            <person name="Kotkiewicz H."/>
            <person name="Kremitzki C."/>
            <person name="Wollam A."/>
            <person name="Trani L."/>
            <person name="Fulton L."/>
            <person name="Fulton R."/>
            <person name="Matthews L."/>
            <person name="Whitehead S."/>
            <person name="Chow W."/>
            <person name="Torrance J."/>
            <person name="Dunn M."/>
            <person name="Harden G."/>
            <person name="Threadgold G."/>
            <person name="Wood J."/>
            <person name="Collins J."/>
            <person name="Heath P."/>
            <person name="Griffiths G."/>
            <person name="Pelan S."/>
            <person name="Grafham D."/>
            <person name="Eichler E.E."/>
            <person name="Weinstock G."/>
            <person name="Mardis E.R."/>
            <person name="Wilson R.K."/>
            <person name="Howe K."/>
            <person name="Flicek P."/>
            <person name="Hubbard T."/>
        </authorList>
    </citation>
    <scope>NUCLEOTIDE SEQUENCE [LARGE SCALE GENOMIC DNA]</scope>
    <source>
        <strain evidence="2 4">C57BL/6J</strain>
    </source>
</reference>
<accession>A0A1Y7VJC8</accession>
<sequence length="49" mass="5440">MPNKNKKEKEPPKPVKSGKGPKEGQDTAETECYCLRAGVTELEMAPEKH</sequence>
<keyword evidence="4" id="KW-1185">Reference proteome</keyword>
<dbReference type="ExpressionAtlas" id="A0A1Y7VJC8">
    <property type="expression patterns" value="baseline and differential"/>
</dbReference>
<evidence type="ECO:0000313" key="3">
    <source>
        <dbReference type="MGI" id="MGI:1349475"/>
    </source>
</evidence>
<dbReference type="Proteomes" id="UP000000589">
    <property type="component" value="Chromosome 12"/>
</dbReference>
<name>A0A1Y7VJC8_MOUSE</name>
<dbReference type="GeneTree" id="ENSGT01030000234620"/>
<protein>
    <submittedName>
        <fullName evidence="2">Protein phosphatase 2, regulatory subunit B', gamma</fullName>
    </submittedName>
</protein>
<dbReference type="Bgee" id="ENSMUSG00000017843">
    <property type="expression patterns" value="Expressed in retinal neural layer and 265 other cell types or tissues"/>
</dbReference>
<evidence type="ECO:0000313" key="2">
    <source>
        <dbReference type="Ensembl" id="ENSMUSP00000152369.2"/>
    </source>
</evidence>
<evidence type="ECO:0000256" key="1">
    <source>
        <dbReference type="SAM" id="MobiDB-lite"/>
    </source>
</evidence>
<feature type="region of interest" description="Disordered" evidence="1">
    <location>
        <begin position="1"/>
        <end position="29"/>
    </location>
</feature>
<dbReference type="MGI" id="MGI:1349475">
    <property type="gene designation" value="Ppp2r5c"/>
</dbReference>
<organism evidence="2 4">
    <name type="scientific">Mus musculus</name>
    <name type="common">Mouse</name>
    <dbReference type="NCBI Taxonomy" id="10090"/>
    <lineage>
        <taxon>Eukaryota</taxon>
        <taxon>Metazoa</taxon>
        <taxon>Chordata</taxon>
        <taxon>Craniata</taxon>
        <taxon>Vertebrata</taxon>
        <taxon>Euteleostomi</taxon>
        <taxon>Mammalia</taxon>
        <taxon>Eutheria</taxon>
        <taxon>Euarchontoglires</taxon>
        <taxon>Glires</taxon>
        <taxon>Rodentia</taxon>
        <taxon>Myomorpha</taxon>
        <taxon>Muroidea</taxon>
        <taxon>Muridae</taxon>
        <taxon>Murinae</taxon>
        <taxon>Mus</taxon>
        <taxon>Mus</taxon>
    </lineage>
</organism>
<reference evidence="2" key="3">
    <citation type="submission" date="2025-08" db="UniProtKB">
        <authorList>
            <consortium name="Ensembl"/>
        </authorList>
    </citation>
    <scope>IDENTIFICATION</scope>
    <source>
        <strain evidence="2">C57BL/6J</strain>
    </source>
</reference>
<gene>
    <name evidence="2 3" type="primary">Ppp2r5c</name>
</gene>
<evidence type="ECO:0000313" key="4">
    <source>
        <dbReference type="Proteomes" id="UP000000589"/>
    </source>
</evidence>